<keyword evidence="5" id="KW-1185">Reference proteome</keyword>
<dbReference type="InterPro" id="IPR053178">
    <property type="entry name" value="Osmoadaptation_assoc"/>
</dbReference>
<evidence type="ECO:0000313" key="5">
    <source>
        <dbReference type="Proteomes" id="UP000799757"/>
    </source>
</evidence>
<evidence type="ECO:0000256" key="2">
    <source>
        <dbReference type="SAM" id="MobiDB-lite"/>
    </source>
</evidence>
<dbReference type="PANTHER" id="PTHR38111:SF9">
    <property type="entry name" value="ZN(2)-C6 FUNGAL-TYPE DOMAIN-CONTAINING PROTEIN"/>
    <property type="match status" value="1"/>
</dbReference>
<dbReference type="GO" id="GO:0008270">
    <property type="term" value="F:zinc ion binding"/>
    <property type="evidence" value="ECO:0007669"/>
    <property type="project" value="InterPro"/>
</dbReference>
<dbReference type="OrthoDB" id="4491390at2759"/>
<dbReference type="Gene3D" id="4.10.240.10">
    <property type="entry name" value="Zn(2)-C6 fungal-type DNA-binding domain"/>
    <property type="match status" value="1"/>
</dbReference>
<feature type="domain" description="Zn(2)-C6 fungal-type" evidence="3">
    <location>
        <begin position="8"/>
        <end position="36"/>
    </location>
</feature>
<keyword evidence="1" id="KW-0539">Nucleus</keyword>
<proteinExistence type="predicted"/>
<evidence type="ECO:0000256" key="1">
    <source>
        <dbReference type="ARBA" id="ARBA00023242"/>
    </source>
</evidence>
<dbReference type="PANTHER" id="PTHR38111">
    <property type="entry name" value="ZN(2)-C6 FUNGAL-TYPE DOMAIN-CONTAINING PROTEIN-RELATED"/>
    <property type="match status" value="1"/>
</dbReference>
<name>A0A6A6XQA6_9PLEO</name>
<feature type="compositionally biased region" description="Polar residues" evidence="2">
    <location>
        <begin position="67"/>
        <end position="78"/>
    </location>
</feature>
<evidence type="ECO:0000259" key="3">
    <source>
        <dbReference type="PROSITE" id="PS50048"/>
    </source>
</evidence>
<dbReference type="SUPFAM" id="SSF57701">
    <property type="entry name" value="Zn2/Cys6 DNA-binding domain"/>
    <property type="match status" value="1"/>
</dbReference>
<dbReference type="SMART" id="SM00066">
    <property type="entry name" value="GAL4"/>
    <property type="match status" value="1"/>
</dbReference>
<dbReference type="GO" id="GO:0000981">
    <property type="term" value="F:DNA-binding transcription factor activity, RNA polymerase II-specific"/>
    <property type="evidence" value="ECO:0007669"/>
    <property type="project" value="InterPro"/>
</dbReference>
<sequence>MRTKQKNVCHTCRAHKIGCDGKRPSCSQCSLTGRHCEGYQLGMVFVSYPSNAPSGISRRTPGAGCSTALQSNTSPTVRKNNRSMVNICPLHLRRCSISRPVGLATSEEYTAVILRCFVPRDKQRLSSHDWSTSQVCGAWVDILPRLVDRARSEKLVSSAVRAFGSAILDRNSLGENKNFRSLEAYNSTLQQLRVALALPKPFFGIEEAAAIICLAMVELILPTSDDSVHKHFRGLDALIQSYPPEPFSSDMLHALFVGCRPVLLFQSLYERRSTFLAQEKWVTTPFREHPPSAMQILLSDVAILPSILEESDLLQSFPHNITLSRSYKIKARLSQVLSRLLQWEDRRERDTIGPIYSFQQMQDVASSQPTTSSFRFPSLMAANVHIHLWAFRIICLNEMEKVDLCLYDNDRTGFVIDNVQKSKTETSKLAIKIFQSIEYLLQDEMKLYGPASALFPLKIAYDTLSRYLEENQEHIKHFWKLVACIRRKGFSDKFHFPQRAEFESHLRNTI</sequence>
<organism evidence="4 5">
    <name type="scientific">Melanomma pulvis-pyrius CBS 109.77</name>
    <dbReference type="NCBI Taxonomy" id="1314802"/>
    <lineage>
        <taxon>Eukaryota</taxon>
        <taxon>Fungi</taxon>
        <taxon>Dikarya</taxon>
        <taxon>Ascomycota</taxon>
        <taxon>Pezizomycotina</taxon>
        <taxon>Dothideomycetes</taxon>
        <taxon>Pleosporomycetidae</taxon>
        <taxon>Pleosporales</taxon>
        <taxon>Melanommataceae</taxon>
        <taxon>Melanomma</taxon>
    </lineage>
</organism>
<dbReference type="InterPro" id="IPR001138">
    <property type="entry name" value="Zn2Cys6_DnaBD"/>
</dbReference>
<dbReference type="InterPro" id="IPR036864">
    <property type="entry name" value="Zn2-C6_fun-type_DNA-bd_sf"/>
</dbReference>
<dbReference type="PROSITE" id="PS50048">
    <property type="entry name" value="ZN2_CY6_FUNGAL_2"/>
    <property type="match status" value="1"/>
</dbReference>
<dbReference type="PROSITE" id="PS00463">
    <property type="entry name" value="ZN2_CY6_FUNGAL_1"/>
    <property type="match status" value="1"/>
</dbReference>
<dbReference type="Proteomes" id="UP000799757">
    <property type="component" value="Unassembled WGS sequence"/>
</dbReference>
<feature type="region of interest" description="Disordered" evidence="2">
    <location>
        <begin position="57"/>
        <end position="78"/>
    </location>
</feature>
<dbReference type="AlphaFoldDB" id="A0A6A6XQA6"/>
<dbReference type="CDD" id="cd00067">
    <property type="entry name" value="GAL4"/>
    <property type="match status" value="1"/>
</dbReference>
<gene>
    <name evidence="4" type="ORF">K505DRAFT_296009</name>
</gene>
<reference evidence="4" key="1">
    <citation type="journal article" date="2020" name="Stud. Mycol.">
        <title>101 Dothideomycetes genomes: a test case for predicting lifestyles and emergence of pathogens.</title>
        <authorList>
            <person name="Haridas S."/>
            <person name="Albert R."/>
            <person name="Binder M."/>
            <person name="Bloem J."/>
            <person name="Labutti K."/>
            <person name="Salamov A."/>
            <person name="Andreopoulos B."/>
            <person name="Baker S."/>
            <person name="Barry K."/>
            <person name="Bills G."/>
            <person name="Bluhm B."/>
            <person name="Cannon C."/>
            <person name="Castanera R."/>
            <person name="Culley D."/>
            <person name="Daum C."/>
            <person name="Ezra D."/>
            <person name="Gonzalez J."/>
            <person name="Henrissat B."/>
            <person name="Kuo A."/>
            <person name="Liang C."/>
            <person name="Lipzen A."/>
            <person name="Lutzoni F."/>
            <person name="Magnuson J."/>
            <person name="Mondo S."/>
            <person name="Nolan M."/>
            <person name="Ohm R."/>
            <person name="Pangilinan J."/>
            <person name="Park H.-J."/>
            <person name="Ramirez L."/>
            <person name="Alfaro M."/>
            <person name="Sun H."/>
            <person name="Tritt A."/>
            <person name="Yoshinaga Y."/>
            <person name="Zwiers L.-H."/>
            <person name="Turgeon B."/>
            <person name="Goodwin S."/>
            <person name="Spatafora J."/>
            <person name="Crous P."/>
            <person name="Grigoriev I."/>
        </authorList>
    </citation>
    <scope>NUCLEOTIDE SEQUENCE</scope>
    <source>
        <strain evidence="4">CBS 109.77</strain>
    </source>
</reference>
<evidence type="ECO:0000313" key="4">
    <source>
        <dbReference type="EMBL" id="KAF2798721.1"/>
    </source>
</evidence>
<accession>A0A6A6XQA6</accession>
<protein>
    <recommendedName>
        <fullName evidence="3">Zn(2)-C6 fungal-type domain-containing protein</fullName>
    </recommendedName>
</protein>
<dbReference type="Pfam" id="PF00172">
    <property type="entry name" value="Zn_clus"/>
    <property type="match status" value="1"/>
</dbReference>
<dbReference type="EMBL" id="MU001778">
    <property type="protein sequence ID" value="KAF2798721.1"/>
    <property type="molecule type" value="Genomic_DNA"/>
</dbReference>